<dbReference type="InterPro" id="IPR011009">
    <property type="entry name" value="Kinase-like_dom_sf"/>
</dbReference>
<organism evidence="2 3">
    <name type="scientific">Isoptericola peretonis</name>
    <dbReference type="NCBI Taxonomy" id="2918523"/>
    <lineage>
        <taxon>Bacteria</taxon>
        <taxon>Bacillati</taxon>
        <taxon>Actinomycetota</taxon>
        <taxon>Actinomycetes</taxon>
        <taxon>Micrococcales</taxon>
        <taxon>Promicromonosporaceae</taxon>
        <taxon>Isoptericola</taxon>
    </lineage>
</organism>
<dbReference type="Pfam" id="PF01636">
    <property type="entry name" value="APH"/>
    <property type="match status" value="1"/>
</dbReference>
<dbReference type="RefSeq" id="WP_416344011.1">
    <property type="nucleotide sequence ID" value="NZ_JALQCY010000003.1"/>
</dbReference>
<comment type="caution">
    <text evidence="2">The sequence shown here is derived from an EMBL/GenBank/DDBJ whole genome shotgun (WGS) entry which is preliminary data.</text>
</comment>
<dbReference type="EMBL" id="JALQCY010000003">
    <property type="protein sequence ID" value="MCK9794156.1"/>
    <property type="molecule type" value="Genomic_DNA"/>
</dbReference>
<proteinExistence type="predicted"/>
<name>A0ABT0J3T1_9MICO</name>
<dbReference type="InterPro" id="IPR002575">
    <property type="entry name" value="Aminoglycoside_PTrfase"/>
</dbReference>
<protein>
    <submittedName>
        <fullName evidence="2">Phosphotransferase</fullName>
    </submittedName>
</protein>
<evidence type="ECO:0000313" key="2">
    <source>
        <dbReference type="EMBL" id="MCK9794156.1"/>
    </source>
</evidence>
<keyword evidence="3" id="KW-1185">Reference proteome</keyword>
<feature type="domain" description="Aminoglycoside phosphotransferase" evidence="1">
    <location>
        <begin position="105"/>
        <end position="172"/>
    </location>
</feature>
<dbReference type="SUPFAM" id="SSF56112">
    <property type="entry name" value="Protein kinase-like (PK-like)"/>
    <property type="match status" value="1"/>
</dbReference>
<gene>
    <name evidence="2" type="ORF">M1843_10400</name>
</gene>
<evidence type="ECO:0000313" key="3">
    <source>
        <dbReference type="Proteomes" id="UP001651050"/>
    </source>
</evidence>
<dbReference type="Gene3D" id="3.90.1200.10">
    <property type="match status" value="1"/>
</dbReference>
<sequence>MTGTPLEGGNASAEVVRIGQTVRKPWLASSEVVQAYTSALAGAGFDVPRPMGRDELGRQVIEYVPGVPAMDRPPLSLAELAHVGRMVREIHDASAGIPLDPSVAWDSLIPAPAQELLCHNDLAPWNLIVGERWVFIDWDGAAPSTRLWDLAYAAQSFTLNDAAAEPSTAATRLDAFVDGYGADQRLRTELPQTMWRRTSAMYRMLKAAHASGREPWGSMFASGHGRHWKDVTEYVRQHEATWRSALSPSR</sequence>
<reference evidence="2 3" key="1">
    <citation type="submission" date="2022-02" db="EMBL/GenBank/DDBJ databases">
        <title>The car tank lid bacteriome: a reservoir of bacteria with potential in bioremediation of fuel.</title>
        <authorList>
            <person name="Vidal-Verdu A."/>
            <person name="Gomez-Martinez D."/>
            <person name="Latorre-Perez A."/>
            <person name="Pereto J."/>
            <person name="Porcar M."/>
        </authorList>
    </citation>
    <scope>NUCLEOTIDE SEQUENCE [LARGE SCALE GENOMIC DNA]</scope>
    <source>
        <strain evidence="2 3">4D.3</strain>
    </source>
</reference>
<accession>A0ABT0J3T1</accession>
<evidence type="ECO:0000259" key="1">
    <source>
        <dbReference type="Pfam" id="PF01636"/>
    </source>
</evidence>
<dbReference type="Proteomes" id="UP001651050">
    <property type="component" value="Unassembled WGS sequence"/>
</dbReference>